<keyword evidence="1" id="KW-0812">Transmembrane</keyword>
<dbReference type="InterPro" id="IPR001173">
    <property type="entry name" value="Glyco_trans_2-like"/>
</dbReference>
<keyword evidence="3" id="KW-0808">Transferase</keyword>
<evidence type="ECO:0000313" key="3">
    <source>
        <dbReference type="EMBL" id="WBW62911.1"/>
    </source>
</evidence>
<dbReference type="Proteomes" id="UP001210130">
    <property type="component" value="Chromosome"/>
</dbReference>
<proteinExistence type="predicted"/>
<keyword evidence="1" id="KW-1133">Transmembrane helix</keyword>
<name>A0AAJ5QW15_9ENTR</name>
<dbReference type="Gene3D" id="3.90.550.10">
    <property type="entry name" value="Spore Coat Polysaccharide Biosynthesis Protein SpsA, Chain A"/>
    <property type="match status" value="1"/>
</dbReference>
<dbReference type="Pfam" id="PF00535">
    <property type="entry name" value="Glycos_transf_2"/>
    <property type="match status" value="1"/>
</dbReference>
<dbReference type="EMBL" id="CP112887">
    <property type="protein sequence ID" value="WBW62911.1"/>
    <property type="molecule type" value="Genomic_DNA"/>
</dbReference>
<dbReference type="GO" id="GO:0016757">
    <property type="term" value="F:glycosyltransferase activity"/>
    <property type="evidence" value="ECO:0007669"/>
    <property type="project" value="UniProtKB-KW"/>
</dbReference>
<keyword evidence="1" id="KW-0472">Membrane</keyword>
<dbReference type="AlphaFoldDB" id="A0AAJ5QW15"/>
<dbReference type="InterPro" id="IPR050834">
    <property type="entry name" value="Glycosyltransf_2"/>
</dbReference>
<keyword evidence="3" id="KW-0328">Glycosyltransferase</keyword>
<gene>
    <name evidence="3" type="ORF">OR613_08360</name>
</gene>
<reference evidence="3 4" key="1">
    <citation type="journal article" date="2023" name="Microbiol. Resour. Announc.">
        <title>Complete Genome Sequence of the First Colistin-Resistant Raoultella electrica Strain.</title>
        <authorList>
            <person name="Aldeia C."/>
            <person name="Campos-Madueno E.I."/>
            <person name="Sendi P."/>
            <person name="Endimiani A."/>
        </authorList>
    </citation>
    <scope>NUCLEOTIDE SEQUENCE [LARGE SCALE GENOMIC DNA]</scope>
    <source>
        <strain evidence="3 4">S2-IND-01-C</strain>
    </source>
</reference>
<dbReference type="RefSeq" id="WP_271207501.1">
    <property type="nucleotide sequence ID" value="NZ_CP112887.1"/>
</dbReference>
<dbReference type="EC" id="2.4.-.-" evidence="3"/>
<accession>A0AAJ5QW15</accession>
<dbReference type="SUPFAM" id="SSF53448">
    <property type="entry name" value="Nucleotide-diphospho-sugar transferases"/>
    <property type="match status" value="1"/>
</dbReference>
<dbReference type="PANTHER" id="PTHR43685:SF2">
    <property type="entry name" value="GLYCOSYLTRANSFERASE 2-LIKE DOMAIN-CONTAINING PROTEIN"/>
    <property type="match status" value="1"/>
</dbReference>
<feature type="domain" description="Glycosyltransferase 2-like" evidence="2">
    <location>
        <begin position="8"/>
        <end position="180"/>
    </location>
</feature>
<feature type="transmembrane region" description="Helical" evidence="1">
    <location>
        <begin position="274"/>
        <end position="294"/>
    </location>
</feature>
<keyword evidence="4" id="KW-1185">Reference proteome</keyword>
<dbReference type="PANTHER" id="PTHR43685">
    <property type="entry name" value="GLYCOSYLTRANSFERASE"/>
    <property type="match status" value="1"/>
</dbReference>
<organism evidence="3 4">
    <name type="scientific">Klebsiella electrica</name>
    <dbReference type="NCBI Taxonomy" id="1259973"/>
    <lineage>
        <taxon>Bacteria</taxon>
        <taxon>Pseudomonadati</taxon>
        <taxon>Pseudomonadota</taxon>
        <taxon>Gammaproteobacteria</taxon>
        <taxon>Enterobacterales</taxon>
        <taxon>Enterobacteriaceae</taxon>
        <taxon>Klebsiella/Raoultella group</taxon>
        <taxon>Klebsiella</taxon>
    </lineage>
</organism>
<dbReference type="InterPro" id="IPR029044">
    <property type="entry name" value="Nucleotide-diphossugar_trans"/>
</dbReference>
<evidence type="ECO:0000259" key="2">
    <source>
        <dbReference type="Pfam" id="PF00535"/>
    </source>
</evidence>
<evidence type="ECO:0000313" key="4">
    <source>
        <dbReference type="Proteomes" id="UP001210130"/>
    </source>
</evidence>
<protein>
    <submittedName>
        <fullName evidence="3">Glycosyltransferase</fullName>
        <ecNumber evidence="3">2.4.-.-</ecNumber>
    </submittedName>
</protein>
<evidence type="ECO:0000256" key="1">
    <source>
        <dbReference type="SAM" id="Phobius"/>
    </source>
</evidence>
<sequence>MNHYINISVVIPTIGRGSVLQSLESVFNQSYKVKDVIVCYDGDDYLAFSGMISEFILKKNSSVVVSVINVGPFSGGNVARQKGIEISTSDYIALLDDDDVWLNNHISDYVEVIKNSKFPVLFSCFASVVEEKTGALMFDLPSRGIMHNESIPDYLFKVRKINLDCGFIQSSLMMFSRELALKVPFDVDLKYHQDIDWLLRLSQSNIDFKFIQTKNNTVTYNSTPLSVSKRINSIQSMQWARKVFHDKRCLGDFILTQSYNYARDNENFKAELKVLITSLIYASPGIYALIRFFIKLLRIDKIIK</sequence>